<comment type="cofactor">
    <cofactor evidence="1">
        <name>Mn(2+)</name>
        <dbReference type="ChEBI" id="CHEBI:29035"/>
    </cofactor>
</comment>
<keyword evidence="3" id="KW-0479">Metal-binding</keyword>
<evidence type="ECO:0000256" key="6">
    <source>
        <dbReference type="ARBA" id="ARBA00023211"/>
    </source>
</evidence>
<dbReference type="RefSeq" id="WP_343872988.1">
    <property type="nucleotide sequence ID" value="NZ_BAAAIX010000013.1"/>
</dbReference>
<dbReference type="CDD" id="cd03426">
    <property type="entry name" value="NUDIX_CoAse_Nudt7"/>
    <property type="match status" value="1"/>
</dbReference>
<dbReference type="InterPro" id="IPR015797">
    <property type="entry name" value="NUDIX_hydrolase-like_dom_sf"/>
</dbReference>
<evidence type="ECO:0000256" key="4">
    <source>
        <dbReference type="ARBA" id="ARBA00022801"/>
    </source>
</evidence>
<keyword evidence="9" id="KW-1185">Reference proteome</keyword>
<dbReference type="EMBL" id="JBHUFZ010000016">
    <property type="protein sequence ID" value="MFD1890038.1"/>
    <property type="molecule type" value="Genomic_DNA"/>
</dbReference>
<dbReference type="Pfam" id="PF00293">
    <property type="entry name" value="NUDIX"/>
    <property type="match status" value="1"/>
</dbReference>
<accession>A0ABW4RUP9</accession>
<dbReference type="InterPro" id="IPR045121">
    <property type="entry name" value="CoAse"/>
</dbReference>
<organism evidence="8 9">
    <name type="scientific">Luteococcus peritonei</name>
    <dbReference type="NCBI Taxonomy" id="88874"/>
    <lineage>
        <taxon>Bacteria</taxon>
        <taxon>Bacillati</taxon>
        <taxon>Actinomycetota</taxon>
        <taxon>Actinomycetes</taxon>
        <taxon>Propionibacteriales</taxon>
        <taxon>Propionibacteriaceae</taxon>
        <taxon>Luteococcus</taxon>
    </lineage>
</organism>
<name>A0ABW4RUP9_9ACTN</name>
<comment type="cofactor">
    <cofactor evidence="2">
        <name>Mg(2+)</name>
        <dbReference type="ChEBI" id="CHEBI:18420"/>
    </cofactor>
</comment>
<reference evidence="9" key="1">
    <citation type="journal article" date="2019" name="Int. J. Syst. Evol. Microbiol.">
        <title>The Global Catalogue of Microorganisms (GCM) 10K type strain sequencing project: providing services to taxonomists for standard genome sequencing and annotation.</title>
        <authorList>
            <consortium name="The Broad Institute Genomics Platform"/>
            <consortium name="The Broad Institute Genome Sequencing Center for Infectious Disease"/>
            <person name="Wu L."/>
            <person name="Ma J."/>
        </authorList>
    </citation>
    <scope>NUCLEOTIDE SEQUENCE [LARGE SCALE GENOMIC DNA]</scope>
    <source>
        <strain evidence="9">CAIM 431</strain>
    </source>
</reference>
<evidence type="ECO:0000256" key="2">
    <source>
        <dbReference type="ARBA" id="ARBA00001946"/>
    </source>
</evidence>
<sequence length="226" mass="24684">MIDPRSLPTDLQELVGRLTDDGQQVGDLPGMRRPRGGRSRRAAVLILVGEDRMDLTFTERPAHMRKHPGQISFPGGSLDQGETAVQAALREAREEIALDTTGVQVLGRLPNAHVPASGFDVAGIVALWDGTSPIRPASPDEVAAIHRYPLADLADPANRFTARLPTGYRGPAFVFDDIFVWGFTAHLVDTLLDLSGLAVPWPQEKELDVPWRFLREGKGPDTPVED</sequence>
<dbReference type="GO" id="GO:0035539">
    <property type="term" value="F:8-oxo-7,8-dihydrodeoxyguanosine triphosphate pyrophosphatase activity"/>
    <property type="evidence" value="ECO:0007669"/>
    <property type="project" value="UniProtKB-EC"/>
</dbReference>
<evidence type="ECO:0000256" key="1">
    <source>
        <dbReference type="ARBA" id="ARBA00001936"/>
    </source>
</evidence>
<evidence type="ECO:0000313" key="8">
    <source>
        <dbReference type="EMBL" id="MFD1890038.1"/>
    </source>
</evidence>
<feature type="domain" description="Nudix hydrolase" evidence="7">
    <location>
        <begin position="38"/>
        <end position="170"/>
    </location>
</feature>
<proteinExistence type="predicted"/>
<dbReference type="Gene3D" id="3.90.79.10">
    <property type="entry name" value="Nucleoside Triphosphate Pyrophosphohydrolase"/>
    <property type="match status" value="1"/>
</dbReference>
<dbReference type="InterPro" id="IPR000086">
    <property type="entry name" value="NUDIX_hydrolase_dom"/>
</dbReference>
<evidence type="ECO:0000313" key="9">
    <source>
        <dbReference type="Proteomes" id="UP001597326"/>
    </source>
</evidence>
<keyword evidence="6" id="KW-0464">Manganese</keyword>
<comment type="caution">
    <text evidence="8">The sequence shown here is derived from an EMBL/GenBank/DDBJ whole genome shotgun (WGS) entry which is preliminary data.</text>
</comment>
<evidence type="ECO:0000256" key="5">
    <source>
        <dbReference type="ARBA" id="ARBA00022842"/>
    </source>
</evidence>
<evidence type="ECO:0000256" key="3">
    <source>
        <dbReference type="ARBA" id="ARBA00022723"/>
    </source>
</evidence>
<dbReference type="Proteomes" id="UP001597326">
    <property type="component" value="Unassembled WGS sequence"/>
</dbReference>
<keyword evidence="4 8" id="KW-0378">Hydrolase</keyword>
<dbReference type="PANTHER" id="PTHR12992:SF11">
    <property type="entry name" value="MITOCHONDRIAL COENZYME A DIPHOSPHATASE NUDT8"/>
    <property type="match status" value="1"/>
</dbReference>
<keyword evidence="5" id="KW-0460">Magnesium</keyword>
<dbReference type="SUPFAM" id="SSF55811">
    <property type="entry name" value="Nudix"/>
    <property type="match status" value="1"/>
</dbReference>
<evidence type="ECO:0000259" key="7">
    <source>
        <dbReference type="PROSITE" id="PS51462"/>
    </source>
</evidence>
<dbReference type="EC" id="3.6.1.55" evidence="8"/>
<gene>
    <name evidence="8" type="ORF">ACFSCS_07555</name>
</gene>
<dbReference type="PANTHER" id="PTHR12992">
    <property type="entry name" value="NUDIX HYDROLASE"/>
    <property type="match status" value="1"/>
</dbReference>
<dbReference type="PROSITE" id="PS51462">
    <property type="entry name" value="NUDIX"/>
    <property type="match status" value="1"/>
</dbReference>
<protein>
    <submittedName>
        <fullName evidence="8">NUDIX hydrolase</fullName>
        <ecNumber evidence="8">3.6.1.55</ecNumber>
    </submittedName>
</protein>